<evidence type="ECO:0000256" key="1">
    <source>
        <dbReference type="ARBA" id="ARBA00005456"/>
    </source>
</evidence>
<evidence type="ECO:0008006" key="4">
    <source>
        <dbReference type="Google" id="ProtNLM"/>
    </source>
</evidence>
<evidence type="ECO:0000313" key="2">
    <source>
        <dbReference type="EMBL" id="KAK2140076.1"/>
    </source>
</evidence>
<accession>A0AAD9IT07</accession>
<organism evidence="2 3">
    <name type="scientific">Paralvinella palmiformis</name>
    <dbReference type="NCBI Taxonomy" id="53620"/>
    <lineage>
        <taxon>Eukaryota</taxon>
        <taxon>Metazoa</taxon>
        <taxon>Spiralia</taxon>
        <taxon>Lophotrochozoa</taxon>
        <taxon>Annelida</taxon>
        <taxon>Polychaeta</taxon>
        <taxon>Sedentaria</taxon>
        <taxon>Canalipalpata</taxon>
        <taxon>Terebellida</taxon>
        <taxon>Terebelliformia</taxon>
        <taxon>Alvinellidae</taxon>
        <taxon>Paralvinella</taxon>
    </lineage>
</organism>
<dbReference type="GO" id="GO:0006355">
    <property type="term" value="P:regulation of DNA-templated transcription"/>
    <property type="evidence" value="ECO:0007669"/>
    <property type="project" value="InterPro"/>
</dbReference>
<dbReference type="Proteomes" id="UP001208570">
    <property type="component" value="Unassembled WGS sequence"/>
</dbReference>
<reference evidence="2" key="1">
    <citation type="journal article" date="2023" name="Mol. Biol. Evol.">
        <title>Third-Generation Sequencing Reveals the Adaptive Role of the Epigenome in Three Deep-Sea Polychaetes.</title>
        <authorList>
            <person name="Perez M."/>
            <person name="Aroh O."/>
            <person name="Sun Y."/>
            <person name="Lan Y."/>
            <person name="Juniper S.K."/>
            <person name="Young C.R."/>
            <person name="Angers B."/>
            <person name="Qian P.Y."/>
        </authorList>
    </citation>
    <scope>NUCLEOTIDE SEQUENCE</scope>
    <source>
        <strain evidence="2">P08H-3</strain>
    </source>
</reference>
<gene>
    <name evidence="2" type="ORF">LSH36_1492g00009</name>
</gene>
<comment type="similarity">
    <text evidence="1">Belongs to the lin-52 family.</text>
</comment>
<evidence type="ECO:0000313" key="3">
    <source>
        <dbReference type="Proteomes" id="UP001208570"/>
    </source>
</evidence>
<dbReference type="PANTHER" id="PTHR31489">
    <property type="entry name" value="LIN52 FAMILY MEMBER"/>
    <property type="match status" value="1"/>
</dbReference>
<proteinExistence type="inferred from homology"/>
<protein>
    <recommendedName>
        <fullName evidence="4">Protein lin-52 homolog</fullName>
    </recommendedName>
</protein>
<dbReference type="PANTHER" id="PTHR31489:SF2">
    <property type="entry name" value="PROTEIN LIN-52 HOMOLOG"/>
    <property type="match status" value="1"/>
</dbReference>
<dbReference type="InterPro" id="IPR018737">
    <property type="entry name" value="DREAM_LIN52"/>
</dbReference>
<keyword evidence="3" id="KW-1185">Reference proteome</keyword>
<dbReference type="Pfam" id="PF10044">
    <property type="entry name" value="LIN52"/>
    <property type="match status" value="1"/>
</dbReference>
<sequence length="95" mass="10478">MDSSLFSLEKMRASPELWPEQIPGVSGFAAVSRTNSPETSPQKRIAELGKDDIDLIQEFASLTTAQLLEKVRGLQNLAYQLGMEEGMAKLACTQY</sequence>
<comment type="caution">
    <text evidence="2">The sequence shown here is derived from an EMBL/GenBank/DDBJ whole genome shotgun (WGS) entry which is preliminary data.</text>
</comment>
<dbReference type="AlphaFoldDB" id="A0AAD9IT07"/>
<dbReference type="GO" id="GO:0070176">
    <property type="term" value="C:DRM complex"/>
    <property type="evidence" value="ECO:0007669"/>
    <property type="project" value="InterPro"/>
</dbReference>
<name>A0AAD9IT07_9ANNE</name>
<dbReference type="EMBL" id="JAODUP010001492">
    <property type="protein sequence ID" value="KAK2140076.1"/>
    <property type="molecule type" value="Genomic_DNA"/>
</dbReference>